<accession>A0A1Y0IHX7</accession>
<dbReference type="CDD" id="cd16345">
    <property type="entry name" value="LMWP_ArsC"/>
    <property type="match status" value="1"/>
</dbReference>
<dbReference type="EC" id="1.20.4.4" evidence="9 10"/>
<evidence type="ECO:0000256" key="10">
    <source>
        <dbReference type="NCBIfam" id="TIGR02691"/>
    </source>
</evidence>
<evidence type="ECO:0000256" key="6">
    <source>
        <dbReference type="ARBA" id="ARBA00039879"/>
    </source>
</evidence>
<evidence type="ECO:0000313" key="13">
    <source>
        <dbReference type="Proteomes" id="UP000195437"/>
    </source>
</evidence>
<reference evidence="13" key="1">
    <citation type="submission" date="2017-05" db="EMBL/GenBank/DDBJ databases">
        <authorList>
            <person name="Sung H."/>
        </authorList>
    </citation>
    <scope>NUCLEOTIDE SEQUENCE [LARGE SCALE GENOMIC DNA]</scope>
    <source>
        <strain evidence="13">AR23208</strain>
    </source>
</reference>
<evidence type="ECO:0000313" key="12">
    <source>
        <dbReference type="EMBL" id="ARU60058.1"/>
    </source>
</evidence>
<name>A0A1Y0IHX7_9BACL</name>
<organism evidence="12 13">
    <name type="scientific">Tumebacillus avium</name>
    <dbReference type="NCBI Taxonomy" id="1903704"/>
    <lineage>
        <taxon>Bacteria</taxon>
        <taxon>Bacillati</taxon>
        <taxon>Bacillota</taxon>
        <taxon>Bacilli</taxon>
        <taxon>Bacillales</taxon>
        <taxon>Alicyclobacillaceae</taxon>
        <taxon>Tumebacillus</taxon>
    </lineage>
</organism>
<evidence type="ECO:0000256" key="7">
    <source>
        <dbReference type="ARBA" id="ARBA00052766"/>
    </source>
</evidence>
<dbReference type="PANTHER" id="PTHR43428:SF1">
    <property type="entry name" value="ARSENATE REDUCTASE"/>
    <property type="match status" value="1"/>
</dbReference>
<dbReference type="InterPro" id="IPR014064">
    <property type="entry name" value="Arsenate_reductase_ArsC"/>
</dbReference>
<keyword evidence="4" id="KW-1015">Disulfide bond</keyword>
<dbReference type="InterPro" id="IPR023485">
    <property type="entry name" value="Ptyr_pPase"/>
</dbReference>
<protein>
    <recommendedName>
        <fullName evidence="6 10">Arsenate reductase</fullName>
        <ecNumber evidence="9 10">1.20.4.4</ecNumber>
    </recommendedName>
</protein>
<dbReference type="GO" id="GO:0030612">
    <property type="term" value="F:arsenate reductase (thioredoxin) activity"/>
    <property type="evidence" value="ECO:0007669"/>
    <property type="project" value="UniProtKB-UniRule"/>
</dbReference>
<dbReference type="GO" id="GO:0046685">
    <property type="term" value="P:response to arsenic-containing substance"/>
    <property type="evidence" value="ECO:0007669"/>
    <property type="project" value="UniProtKB-UniRule"/>
</dbReference>
<keyword evidence="2" id="KW-0059">Arsenical resistance</keyword>
<dbReference type="Pfam" id="PF01451">
    <property type="entry name" value="LMWPc"/>
    <property type="match status" value="1"/>
</dbReference>
<dbReference type="Gene3D" id="3.40.50.2300">
    <property type="match status" value="1"/>
</dbReference>
<dbReference type="PANTHER" id="PTHR43428">
    <property type="entry name" value="ARSENATE REDUCTASE"/>
    <property type="match status" value="1"/>
</dbReference>
<dbReference type="NCBIfam" id="TIGR02691">
    <property type="entry name" value="arsC_pI258_fam"/>
    <property type="match status" value="1"/>
</dbReference>
<dbReference type="SUPFAM" id="SSF52788">
    <property type="entry name" value="Phosphotyrosine protein phosphatases I"/>
    <property type="match status" value="1"/>
</dbReference>
<gene>
    <name evidence="12" type="ORF">CBW65_02500</name>
</gene>
<evidence type="ECO:0000256" key="8">
    <source>
        <dbReference type="ARBA" id="ARBA00061528"/>
    </source>
</evidence>
<dbReference type="Proteomes" id="UP000195437">
    <property type="component" value="Chromosome"/>
</dbReference>
<dbReference type="InterPro" id="IPR036196">
    <property type="entry name" value="Ptyr_pPase_sf"/>
</dbReference>
<keyword evidence="1" id="KW-0963">Cytoplasm</keyword>
<dbReference type="SMART" id="SM00226">
    <property type="entry name" value="LMWPc"/>
    <property type="match status" value="1"/>
</dbReference>
<proteinExistence type="inferred from homology"/>
<dbReference type="OrthoDB" id="9784339at2"/>
<dbReference type="FunFam" id="3.40.50.2300:FF:000237">
    <property type="entry name" value="Arsenate reductase"/>
    <property type="match status" value="1"/>
</dbReference>
<dbReference type="EMBL" id="CP021434">
    <property type="protein sequence ID" value="ARU60058.1"/>
    <property type="molecule type" value="Genomic_DNA"/>
</dbReference>
<evidence type="ECO:0000256" key="1">
    <source>
        <dbReference type="ARBA" id="ARBA00022490"/>
    </source>
</evidence>
<evidence type="ECO:0000256" key="2">
    <source>
        <dbReference type="ARBA" id="ARBA00022849"/>
    </source>
</evidence>
<keyword evidence="5" id="KW-0676">Redox-active center</keyword>
<evidence type="ECO:0000256" key="5">
    <source>
        <dbReference type="ARBA" id="ARBA00023284"/>
    </source>
</evidence>
<dbReference type="RefSeq" id="WP_087455446.1">
    <property type="nucleotide sequence ID" value="NZ_CP021434.1"/>
</dbReference>
<keyword evidence="13" id="KW-1185">Reference proteome</keyword>
<evidence type="ECO:0000256" key="3">
    <source>
        <dbReference type="ARBA" id="ARBA00023002"/>
    </source>
</evidence>
<dbReference type="GO" id="GO:0004725">
    <property type="term" value="F:protein tyrosine phosphatase activity"/>
    <property type="evidence" value="ECO:0007669"/>
    <property type="project" value="UniProtKB-UniRule"/>
</dbReference>
<evidence type="ECO:0000256" key="9">
    <source>
        <dbReference type="ARBA" id="ARBA00066655"/>
    </source>
</evidence>
<comment type="catalytic activity">
    <reaction evidence="7">
        <text>arsenate + [thioredoxin]-dithiol + H(+) = arsenite + [thioredoxin]-disulfide + H2O</text>
        <dbReference type="Rhea" id="RHEA:43848"/>
        <dbReference type="Rhea" id="RHEA-COMP:10698"/>
        <dbReference type="Rhea" id="RHEA-COMP:10700"/>
        <dbReference type="ChEBI" id="CHEBI:15377"/>
        <dbReference type="ChEBI" id="CHEBI:15378"/>
        <dbReference type="ChEBI" id="CHEBI:29242"/>
        <dbReference type="ChEBI" id="CHEBI:29950"/>
        <dbReference type="ChEBI" id="CHEBI:48597"/>
        <dbReference type="ChEBI" id="CHEBI:50058"/>
        <dbReference type="EC" id="1.20.4.4"/>
    </reaction>
</comment>
<comment type="similarity">
    <text evidence="8">Belongs to the low molecular weight phosphotyrosine protein phosphatase family. Thioredoxin-coupled ArsC subfamily.</text>
</comment>
<sequence>MTDKKPLIYFLCTGNSCRSQIAEGFGKHYGGGDVDVYSAGIETHGLNPRAVQVMSEAGIDISGQTSDRIDPEILNRADYVITLCGDANDKCPITPPHVKRLHWGFEDPAKATGSDEEVWAKFQEVRDAIGTRIQAFITDLEK</sequence>
<evidence type="ECO:0000259" key="11">
    <source>
        <dbReference type="SMART" id="SM00226"/>
    </source>
</evidence>
<evidence type="ECO:0000256" key="4">
    <source>
        <dbReference type="ARBA" id="ARBA00023157"/>
    </source>
</evidence>
<dbReference type="KEGG" id="tum:CBW65_02500"/>
<keyword evidence="3" id="KW-0560">Oxidoreductase</keyword>
<feature type="domain" description="Phosphotyrosine protein phosphatase I" evidence="11">
    <location>
        <begin position="6"/>
        <end position="139"/>
    </location>
</feature>
<dbReference type="AlphaFoldDB" id="A0A1Y0IHX7"/>